<evidence type="ECO:0008006" key="3">
    <source>
        <dbReference type="Google" id="ProtNLM"/>
    </source>
</evidence>
<sequence length="411" mass="46153">MDQVPATATQIAVDDASPFFSPVLTPASQRILVPELIGAFLDALMHEMGFNENVTMIDRELLNIAQCSRLFQEEAERRLYTSVKFFVGSTRARDLATVMRARTAKYVRYLKIFNYGAARGRGDTSIFSVAGIPFSLMTGLDGIEVHFAHARKGDDIAPYDDRLFQILDRDLQDNILKGFRCAHPLSRSCVPFLSRQRTLEVLQINLISIEPVPTEDVVNRATFPKLTTIIGSIIDSPSLSSIIERSAIQYFTPLHTFGLSPGWSSYSHQLITLDVAHCQALDPSTVEEVARCSPRLQLFMVKLDHQWEEKKINIFDRLTQLAHLEVVGILPEPSTFNDYFISTVGHIRACKGLRSLVIVVSTGETNQFCGIEMQRTVRKAWTQTTPGVIDIIGWKAKHVERIELSRKKTAA</sequence>
<gene>
    <name evidence="1" type="ORF">SISSUDRAFT_1121065</name>
</gene>
<evidence type="ECO:0000313" key="2">
    <source>
        <dbReference type="Proteomes" id="UP000076798"/>
    </source>
</evidence>
<protein>
    <recommendedName>
        <fullName evidence="3">F-box domain-containing protein</fullName>
    </recommendedName>
</protein>
<accession>A0A166BEE3</accession>
<name>A0A166BEE3_9AGAM</name>
<organism evidence="1 2">
    <name type="scientific">Sistotremastrum suecicum HHB10207 ss-3</name>
    <dbReference type="NCBI Taxonomy" id="1314776"/>
    <lineage>
        <taxon>Eukaryota</taxon>
        <taxon>Fungi</taxon>
        <taxon>Dikarya</taxon>
        <taxon>Basidiomycota</taxon>
        <taxon>Agaricomycotina</taxon>
        <taxon>Agaricomycetes</taxon>
        <taxon>Sistotremastrales</taxon>
        <taxon>Sistotremastraceae</taxon>
        <taxon>Sistotremastrum</taxon>
    </lineage>
</organism>
<dbReference type="AlphaFoldDB" id="A0A166BEE3"/>
<dbReference type="Proteomes" id="UP000076798">
    <property type="component" value="Unassembled WGS sequence"/>
</dbReference>
<proteinExistence type="predicted"/>
<evidence type="ECO:0000313" key="1">
    <source>
        <dbReference type="EMBL" id="KZT36285.1"/>
    </source>
</evidence>
<dbReference type="EMBL" id="KV428112">
    <property type="protein sequence ID" value="KZT36285.1"/>
    <property type="molecule type" value="Genomic_DNA"/>
</dbReference>
<keyword evidence="2" id="KW-1185">Reference proteome</keyword>
<reference evidence="1 2" key="1">
    <citation type="journal article" date="2016" name="Mol. Biol. Evol.">
        <title>Comparative Genomics of Early-Diverging Mushroom-Forming Fungi Provides Insights into the Origins of Lignocellulose Decay Capabilities.</title>
        <authorList>
            <person name="Nagy L.G."/>
            <person name="Riley R."/>
            <person name="Tritt A."/>
            <person name="Adam C."/>
            <person name="Daum C."/>
            <person name="Floudas D."/>
            <person name="Sun H."/>
            <person name="Yadav J.S."/>
            <person name="Pangilinan J."/>
            <person name="Larsson K.H."/>
            <person name="Matsuura K."/>
            <person name="Barry K."/>
            <person name="Labutti K."/>
            <person name="Kuo R."/>
            <person name="Ohm R.A."/>
            <person name="Bhattacharya S.S."/>
            <person name="Shirouzu T."/>
            <person name="Yoshinaga Y."/>
            <person name="Martin F.M."/>
            <person name="Grigoriev I.V."/>
            <person name="Hibbett D.S."/>
        </authorList>
    </citation>
    <scope>NUCLEOTIDE SEQUENCE [LARGE SCALE GENOMIC DNA]</scope>
    <source>
        <strain evidence="1 2">HHB10207 ss-3</strain>
    </source>
</reference>